<protein>
    <submittedName>
        <fullName evidence="6">MerR family transcriptional regulator</fullName>
    </submittedName>
</protein>
<dbReference type="InterPro" id="IPR010499">
    <property type="entry name" value="AraC_E-bd"/>
</dbReference>
<evidence type="ECO:0000313" key="7">
    <source>
        <dbReference type="Proteomes" id="UP000318102"/>
    </source>
</evidence>
<dbReference type="OrthoDB" id="9773308at2"/>
<reference evidence="6 7" key="1">
    <citation type="submission" date="2019-07" db="EMBL/GenBank/DDBJ databases">
        <authorList>
            <person name="Kim J."/>
        </authorList>
    </citation>
    <scope>NUCLEOTIDE SEQUENCE [LARGE SCALE GENOMIC DNA]</scope>
    <source>
        <strain evidence="6 7">N4</strain>
    </source>
</reference>
<evidence type="ECO:0000259" key="5">
    <source>
        <dbReference type="PROSITE" id="PS50937"/>
    </source>
</evidence>
<gene>
    <name evidence="6" type="ORF">FPZ44_16080</name>
</gene>
<evidence type="ECO:0000256" key="1">
    <source>
        <dbReference type="ARBA" id="ARBA00022491"/>
    </source>
</evidence>
<feature type="domain" description="HTH merR-type" evidence="5">
    <location>
        <begin position="6"/>
        <end position="76"/>
    </location>
</feature>
<dbReference type="SUPFAM" id="SSF46955">
    <property type="entry name" value="Putative DNA-binding domain"/>
    <property type="match status" value="1"/>
</dbReference>
<dbReference type="PROSITE" id="PS50937">
    <property type="entry name" value="HTH_MERR_2"/>
    <property type="match status" value="1"/>
</dbReference>
<dbReference type="GO" id="GO:0003700">
    <property type="term" value="F:DNA-binding transcription factor activity"/>
    <property type="evidence" value="ECO:0007669"/>
    <property type="project" value="InterPro"/>
</dbReference>
<dbReference type="SMART" id="SM00871">
    <property type="entry name" value="AraC_E_bind"/>
    <property type="match status" value="1"/>
</dbReference>
<comment type="caution">
    <text evidence="6">The sequence shown here is derived from an EMBL/GenBank/DDBJ whole genome shotgun (WGS) entry which is preliminary data.</text>
</comment>
<dbReference type="EMBL" id="VNJK01000001">
    <property type="protein sequence ID" value="TVX94438.1"/>
    <property type="molecule type" value="Genomic_DNA"/>
</dbReference>
<dbReference type="Gene3D" id="3.20.80.10">
    <property type="entry name" value="Regulatory factor, effector binding domain"/>
    <property type="match status" value="1"/>
</dbReference>
<keyword evidence="4" id="KW-0804">Transcription</keyword>
<dbReference type="InterPro" id="IPR009061">
    <property type="entry name" value="DNA-bd_dom_put_sf"/>
</dbReference>
<dbReference type="AlphaFoldDB" id="A0A559J3H7"/>
<keyword evidence="2" id="KW-0805">Transcription regulation</keyword>
<keyword evidence="7" id="KW-1185">Reference proteome</keyword>
<dbReference type="InterPro" id="IPR011256">
    <property type="entry name" value="Reg_factor_effector_dom_sf"/>
</dbReference>
<dbReference type="Gene3D" id="1.10.1660.10">
    <property type="match status" value="1"/>
</dbReference>
<dbReference type="CDD" id="cd01107">
    <property type="entry name" value="HTH_BmrR"/>
    <property type="match status" value="1"/>
</dbReference>
<dbReference type="Pfam" id="PF13411">
    <property type="entry name" value="MerR_1"/>
    <property type="match status" value="1"/>
</dbReference>
<dbReference type="SMART" id="SM00422">
    <property type="entry name" value="HTH_MERR"/>
    <property type="match status" value="1"/>
</dbReference>
<dbReference type="GO" id="GO:0003677">
    <property type="term" value="F:DNA binding"/>
    <property type="evidence" value="ECO:0007669"/>
    <property type="project" value="UniProtKB-KW"/>
</dbReference>
<organism evidence="6 7">
    <name type="scientific">Paenibacillus agilis</name>
    <dbReference type="NCBI Taxonomy" id="3020863"/>
    <lineage>
        <taxon>Bacteria</taxon>
        <taxon>Bacillati</taxon>
        <taxon>Bacillota</taxon>
        <taxon>Bacilli</taxon>
        <taxon>Bacillales</taxon>
        <taxon>Paenibacillaceae</taxon>
        <taxon>Paenibacillus</taxon>
    </lineage>
</organism>
<dbReference type="SUPFAM" id="SSF55136">
    <property type="entry name" value="Probable bacterial effector-binding domain"/>
    <property type="match status" value="1"/>
</dbReference>
<dbReference type="InterPro" id="IPR047057">
    <property type="entry name" value="MerR_fam"/>
</dbReference>
<evidence type="ECO:0000256" key="4">
    <source>
        <dbReference type="ARBA" id="ARBA00023163"/>
    </source>
</evidence>
<dbReference type="InterPro" id="IPR000551">
    <property type="entry name" value="MerR-type_HTH_dom"/>
</dbReference>
<dbReference type="PANTHER" id="PTHR30204">
    <property type="entry name" value="REDOX-CYCLING DRUG-SENSING TRANSCRIPTIONAL ACTIVATOR SOXR"/>
    <property type="match status" value="1"/>
</dbReference>
<dbReference type="Proteomes" id="UP000318102">
    <property type="component" value="Unassembled WGS sequence"/>
</dbReference>
<dbReference type="InterPro" id="IPR029442">
    <property type="entry name" value="GyrI-like"/>
</dbReference>
<sequence>MFTNTKFTIGEMARMHRIPESTLRYYDEKGIFHPSIVDPKTQYRYYTVDQFFMLDMIKFLRHLGISLKQIKQYMDERSPAKTLDILTQQKKLMEQKQQEIELMIAKMDHNIRVMNQAMTGTKNTVEFKRIPKRMITSVAVEADATDEMMEYYIHSLQNNAHLHDMSLFVGAIGVTVSKEDFLQGNYRAYKYLYINVNPMSSLIENHQVIEEGLFACAYHHGRYEQTKETYEILLLEIEAHNYEVIGDSIEAGIVDLSMTSNPEAYISEIQIPVRKR</sequence>
<dbReference type="PANTHER" id="PTHR30204:SF69">
    <property type="entry name" value="MERR-FAMILY TRANSCRIPTIONAL REGULATOR"/>
    <property type="match status" value="1"/>
</dbReference>
<evidence type="ECO:0000313" key="6">
    <source>
        <dbReference type="EMBL" id="TVX94438.1"/>
    </source>
</evidence>
<keyword evidence="3" id="KW-0238">DNA-binding</keyword>
<dbReference type="RefSeq" id="WP_144991543.1">
    <property type="nucleotide sequence ID" value="NZ_VNJK01000001.1"/>
</dbReference>
<evidence type="ECO:0000256" key="2">
    <source>
        <dbReference type="ARBA" id="ARBA00023015"/>
    </source>
</evidence>
<evidence type="ECO:0000256" key="3">
    <source>
        <dbReference type="ARBA" id="ARBA00023125"/>
    </source>
</evidence>
<dbReference type="Pfam" id="PF06445">
    <property type="entry name" value="GyrI-like"/>
    <property type="match status" value="1"/>
</dbReference>
<accession>A0A559J3H7</accession>
<name>A0A559J3H7_9BACL</name>
<proteinExistence type="predicted"/>
<keyword evidence="1" id="KW-0678">Repressor</keyword>